<dbReference type="AlphaFoldDB" id="A0A199UIE4"/>
<reference evidence="2 3" key="1">
    <citation type="journal article" date="2016" name="DNA Res.">
        <title>The draft genome of MD-2 pineapple using hybrid error correction of long reads.</title>
        <authorList>
            <person name="Redwan R.M."/>
            <person name="Saidin A."/>
            <person name="Kumar S.V."/>
        </authorList>
    </citation>
    <scope>NUCLEOTIDE SEQUENCE [LARGE SCALE GENOMIC DNA]</scope>
    <source>
        <strain evidence="3">cv. MD2</strain>
        <tissue evidence="2">Leaf</tissue>
    </source>
</reference>
<evidence type="ECO:0000313" key="3">
    <source>
        <dbReference type="Proteomes" id="UP000092600"/>
    </source>
</evidence>
<feature type="compositionally biased region" description="Low complexity" evidence="1">
    <location>
        <begin position="43"/>
        <end position="62"/>
    </location>
</feature>
<evidence type="ECO:0000256" key="1">
    <source>
        <dbReference type="SAM" id="MobiDB-lite"/>
    </source>
</evidence>
<feature type="compositionally biased region" description="Polar residues" evidence="1">
    <location>
        <begin position="29"/>
        <end position="42"/>
    </location>
</feature>
<evidence type="ECO:0000313" key="2">
    <source>
        <dbReference type="EMBL" id="OAY64509.1"/>
    </source>
</evidence>
<sequence length="62" mass="6511">MHSVFTNALSSPIGSSLQPRHLTQGGGYYSNTGSPPTANGDRNSVSETSHSRESNSTNSNET</sequence>
<protein>
    <submittedName>
        <fullName evidence="2">Uncharacterized protein</fullName>
    </submittedName>
</protein>
<comment type="caution">
    <text evidence="2">The sequence shown here is derived from an EMBL/GenBank/DDBJ whole genome shotgun (WGS) entry which is preliminary data.</text>
</comment>
<proteinExistence type="predicted"/>
<dbReference type="EMBL" id="LSRQ01007832">
    <property type="protein sequence ID" value="OAY64509.1"/>
    <property type="molecule type" value="Genomic_DNA"/>
</dbReference>
<feature type="region of interest" description="Disordered" evidence="1">
    <location>
        <begin position="1"/>
        <end position="62"/>
    </location>
</feature>
<feature type="compositionally biased region" description="Polar residues" evidence="1">
    <location>
        <begin position="1"/>
        <end position="18"/>
    </location>
</feature>
<accession>A0A199UIE4</accession>
<gene>
    <name evidence="2" type="ORF">ACMD2_08810</name>
</gene>
<organism evidence="2 3">
    <name type="scientific">Ananas comosus</name>
    <name type="common">Pineapple</name>
    <name type="synonym">Ananas ananas</name>
    <dbReference type="NCBI Taxonomy" id="4615"/>
    <lineage>
        <taxon>Eukaryota</taxon>
        <taxon>Viridiplantae</taxon>
        <taxon>Streptophyta</taxon>
        <taxon>Embryophyta</taxon>
        <taxon>Tracheophyta</taxon>
        <taxon>Spermatophyta</taxon>
        <taxon>Magnoliopsida</taxon>
        <taxon>Liliopsida</taxon>
        <taxon>Poales</taxon>
        <taxon>Bromeliaceae</taxon>
        <taxon>Bromelioideae</taxon>
        <taxon>Ananas</taxon>
    </lineage>
</organism>
<dbReference type="Proteomes" id="UP000092600">
    <property type="component" value="Unassembled WGS sequence"/>
</dbReference>
<name>A0A199UIE4_ANACO</name>